<protein>
    <submittedName>
        <fullName evidence="1">Uncharacterized protein</fullName>
    </submittedName>
</protein>
<accession>C4JDE0</accession>
<dbReference type="InParanoid" id="C4JDE0"/>
<name>C4JDE0_UNCRE</name>
<reference evidence="2" key="1">
    <citation type="journal article" date="2009" name="Genome Res.">
        <title>Comparative genomic analyses of the human fungal pathogens Coccidioides and their relatives.</title>
        <authorList>
            <person name="Sharpton T.J."/>
            <person name="Stajich J.E."/>
            <person name="Rounsley S.D."/>
            <person name="Gardner M.J."/>
            <person name="Wortman J.R."/>
            <person name="Jordar V.S."/>
            <person name="Maiti R."/>
            <person name="Kodira C.D."/>
            <person name="Neafsey D.E."/>
            <person name="Zeng Q."/>
            <person name="Hung C.-Y."/>
            <person name="McMahan C."/>
            <person name="Muszewska A."/>
            <person name="Grynberg M."/>
            <person name="Mandel M.A."/>
            <person name="Kellner E.M."/>
            <person name="Barker B.M."/>
            <person name="Galgiani J.N."/>
            <person name="Orbach M.J."/>
            <person name="Kirkland T.N."/>
            <person name="Cole G.T."/>
            <person name="Henn M.R."/>
            <person name="Birren B.W."/>
            <person name="Taylor J.W."/>
        </authorList>
    </citation>
    <scope>NUCLEOTIDE SEQUENCE [LARGE SCALE GENOMIC DNA]</scope>
    <source>
        <strain evidence="2">UAMH 1704</strain>
    </source>
</reference>
<dbReference type="GeneID" id="8439062"/>
<evidence type="ECO:0000313" key="1">
    <source>
        <dbReference type="EMBL" id="EEP75460.1"/>
    </source>
</evidence>
<dbReference type="AlphaFoldDB" id="C4JDE0"/>
<sequence length="84" mass="9475">MCIIDRLRGELRTDGQNSPLRLFKTGHHSMDDHDAARVNVSSSDSSEFSYGNLSRPATKVCRCRRQLHKYPGSLQKTVGLFRAP</sequence>
<dbReference type="HOGENOM" id="CLU_2529145_0_0_1"/>
<keyword evidence="2" id="KW-1185">Reference proteome</keyword>
<organism evidence="1 2">
    <name type="scientific">Uncinocarpus reesii (strain UAMH 1704)</name>
    <dbReference type="NCBI Taxonomy" id="336963"/>
    <lineage>
        <taxon>Eukaryota</taxon>
        <taxon>Fungi</taxon>
        <taxon>Dikarya</taxon>
        <taxon>Ascomycota</taxon>
        <taxon>Pezizomycotina</taxon>
        <taxon>Eurotiomycetes</taxon>
        <taxon>Eurotiomycetidae</taxon>
        <taxon>Onygenales</taxon>
        <taxon>Onygenaceae</taxon>
        <taxon>Uncinocarpus</taxon>
    </lineage>
</organism>
<evidence type="ECO:0000313" key="2">
    <source>
        <dbReference type="Proteomes" id="UP000002058"/>
    </source>
</evidence>
<dbReference type="RefSeq" id="XP_002540793.1">
    <property type="nucleotide sequence ID" value="XM_002540747.1"/>
</dbReference>
<dbReference type="Proteomes" id="UP000002058">
    <property type="component" value="Unassembled WGS sequence"/>
</dbReference>
<dbReference type="EMBL" id="CH476615">
    <property type="protein sequence ID" value="EEP75460.1"/>
    <property type="molecule type" value="Genomic_DNA"/>
</dbReference>
<dbReference type="KEGG" id="ure:UREG_00306"/>
<gene>
    <name evidence="1" type="ORF">UREG_00306</name>
</gene>
<dbReference type="VEuPathDB" id="FungiDB:UREG_00306"/>
<proteinExistence type="predicted"/>